<dbReference type="SUPFAM" id="SSF48498">
    <property type="entry name" value="Tetracyclin repressor-like, C-terminal domain"/>
    <property type="match status" value="1"/>
</dbReference>
<dbReference type="PROSITE" id="PS50977">
    <property type="entry name" value="HTH_TETR_2"/>
    <property type="match status" value="1"/>
</dbReference>
<dbReference type="AlphaFoldDB" id="L0D7Q6"/>
<dbReference type="PANTHER" id="PTHR30055:SF146">
    <property type="entry name" value="HTH-TYPE TRANSCRIPTIONAL DUAL REGULATOR CECR"/>
    <property type="match status" value="1"/>
</dbReference>
<evidence type="ECO:0000259" key="3">
    <source>
        <dbReference type="PROSITE" id="PS50977"/>
    </source>
</evidence>
<dbReference type="EMBL" id="CP003364">
    <property type="protein sequence ID" value="AGA25424.1"/>
    <property type="molecule type" value="Genomic_DNA"/>
</dbReference>
<keyword evidence="1 2" id="KW-0238">DNA-binding</keyword>
<dbReference type="InterPro" id="IPR050109">
    <property type="entry name" value="HTH-type_TetR-like_transc_reg"/>
</dbReference>
<dbReference type="PANTHER" id="PTHR30055">
    <property type="entry name" value="HTH-TYPE TRANSCRIPTIONAL REGULATOR RUTR"/>
    <property type="match status" value="1"/>
</dbReference>
<feature type="DNA-binding region" description="H-T-H motif" evidence="2">
    <location>
        <begin position="34"/>
        <end position="53"/>
    </location>
</feature>
<dbReference type="Gene3D" id="1.10.357.10">
    <property type="entry name" value="Tetracycline Repressor, domain 2"/>
    <property type="match status" value="1"/>
</dbReference>
<evidence type="ECO:0000313" key="5">
    <source>
        <dbReference type="Proteomes" id="UP000010798"/>
    </source>
</evidence>
<accession>L0D7Q6</accession>
<dbReference type="InterPro" id="IPR036271">
    <property type="entry name" value="Tet_transcr_reg_TetR-rel_C_sf"/>
</dbReference>
<dbReference type="HOGENOM" id="CLU_069356_12_2_0"/>
<dbReference type="Pfam" id="PF00440">
    <property type="entry name" value="TetR_N"/>
    <property type="match status" value="1"/>
</dbReference>
<gene>
    <name evidence="4" type="ordered locus">Sinac_1025</name>
</gene>
<dbReference type="OrthoDB" id="116240at2"/>
<sequence length="206" mass="22781">MTPASVKPGTSDVARHIARVAAHLFATQGYDATSVRAIVEAAGVTKPTLYYHYGSKEGLAQALVIVPMSSLNQELRTILESVSDPVEMLERMFEAHFAWCREDPNRSRFIFALFFGPLANGLMAEMEKFKGGMNCVMTEIVEYAARRGIVDPDRVEAFETACRALIIVSIMDFLYKQRDLGPGLAERLVRDLLGGFRKPGGPARSH</sequence>
<evidence type="ECO:0000256" key="2">
    <source>
        <dbReference type="PROSITE-ProRule" id="PRU00335"/>
    </source>
</evidence>
<dbReference type="GO" id="GO:0003700">
    <property type="term" value="F:DNA-binding transcription factor activity"/>
    <property type="evidence" value="ECO:0007669"/>
    <property type="project" value="TreeGrafter"/>
</dbReference>
<dbReference type="Gene3D" id="1.10.10.60">
    <property type="entry name" value="Homeodomain-like"/>
    <property type="match status" value="1"/>
</dbReference>
<dbReference type="PRINTS" id="PR00455">
    <property type="entry name" value="HTHTETR"/>
</dbReference>
<proteinExistence type="predicted"/>
<dbReference type="STRING" id="886293.Sinac_1025"/>
<evidence type="ECO:0000313" key="4">
    <source>
        <dbReference type="EMBL" id="AGA25424.1"/>
    </source>
</evidence>
<dbReference type="GO" id="GO:0000976">
    <property type="term" value="F:transcription cis-regulatory region binding"/>
    <property type="evidence" value="ECO:0007669"/>
    <property type="project" value="TreeGrafter"/>
</dbReference>
<dbReference type="SUPFAM" id="SSF46689">
    <property type="entry name" value="Homeodomain-like"/>
    <property type="match status" value="1"/>
</dbReference>
<dbReference type="Proteomes" id="UP000010798">
    <property type="component" value="Chromosome"/>
</dbReference>
<dbReference type="InterPro" id="IPR009057">
    <property type="entry name" value="Homeodomain-like_sf"/>
</dbReference>
<dbReference type="InterPro" id="IPR001647">
    <property type="entry name" value="HTH_TetR"/>
</dbReference>
<dbReference type="RefSeq" id="WP_015244601.1">
    <property type="nucleotide sequence ID" value="NC_019892.1"/>
</dbReference>
<keyword evidence="5" id="KW-1185">Reference proteome</keyword>
<organism evidence="4 5">
    <name type="scientific">Singulisphaera acidiphila (strain ATCC BAA-1392 / DSM 18658 / VKM B-2454 / MOB10)</name>
    <dbReference type="NCBI Taxonomy" id="886293"/>
    <lineage>
        <taxon>Bacteria</taxon>
        <taxon>Pseudomonadati</taxon>
        <taxon>Planctomycetota</taxon>
        <taxon>Planctomycetia</taxon>
        <taxon>Isosphaerales</taxon>
        <taxon>Isosphaeraceae</taxon>
        <taxon>Singulisphaera</taxon>
    </lineage>
</organism>
<feature type="domain" description="HTH tetR-type" evidence="3">
    <location>
        <begin position="11"/>
        <end position="71"/>
    </location>
</feature>
<dbReference type="KEGG" id="saci:Sinac_1025"/>
<name>L0D7Q6_SINAD</name>
<protein>
    <submittedName>
        <fullName evidence="4">Transcriptional regulator</fullName>
    </submittedName>
</protein>
<evidence type="ECO:0000256" key="1">
    <source>
        <dbReference type="ARBA" id="ARBA00023125"/>
    </source>
</evidence>
<dbReference type="eggNOG" id="COG1309">
    <property type="taxonomic scope" value="Bacteria"/>
</dbReference>
<reference evidence="4 5" key="1">
    <citation type="submission" date="2012-02" db="EMBL/GenBank/DDBJ databases">
        <title>Complete sequence of chromosome of Singulisphaera acidiphila DSM 18658.</title>
        <authorList>
            <consortium name="US DOE Joint Genome Institute (JGI-PGF)"/>
            <person name="Lucas S."/>
            <person name="Copeland A."/>
            <person name="Lapidus A."/>
            <person name="Glavina del Rio T."/>
            <person name="Dalin E."/>
            <person name="Tice H."/>
            <person name="Bruce D."/>
            <person name="Goodwin L."/>
            <person name="Pitluck S."/>
            <person name="Peters L."/>
            <person name="Ovchinnikova G."/>
            <person name="Chertkov O."/>
            <person name="Kyrpides N."/>
            <person name="Mavromatis K."/>
            <person name="Ivanova N."/>
            <person name="Brettin T."/>
            <person name="Detter J.C."/>
            <person name="Han C."/>
            <person name="Larimer F."/>
            <person name="Land M."/>
            <person name="Hauser L."/>
            <person name="Markowitz V."/>
            <person name="Cheng J.-F."/>
            <person name="Hugenholtz P."/>
            <person name="Woyke T."/>
            <person name="Wu D."/>
            <person name="Tindall B."/>
            <person name="Pomrenke H."/>
            <person name="Brambilla E."/>
            <person name="Klenk H.-P."/>
            <person name="Eisen J.A."/>
        </authorList>
    </citation>
    <scope>NUCLEOTIDE SEQUENCE [LARGE SCALE GENOMIC DNA]</scope>
    <source>
        <strain evidence="5">ATCC BAA-1392 / DSM 18658 / VKM B-2454 / MOB10</strain>
    </source>
</reference>